<name>A0A0W8FGQ2_9ZZZZ</name>
<dbReference type="AlphaFoldDB" id="A0A0W8FGQ2"/>
<keyword evidence="1" id="KW-0812">Transmembrane</keyword>
<comment type="caution">
    <text evidence="2">The sequence shown here is derived from an EMBL/GenBank/DDBJ whole genome shotgun (WGS) entry which is preliminary data.</text>
</comment>
<gene>
    <name evidence="2" type="ORF">ASZ90_010178</name>
</gene>
<protein>
    <submittedName>
        <fullName evidence="2">Uncharacterized protein</fullName>
    </submittedName>
</protein>
<feature type="transmembrane region" description="Helical" evidence="1">
    <location>
        <begin position="69"/>
        <end position="89"/>
    </location>
</feature>
<dbReference type="EMBL" id="LNQE01001229">
    <property type="protein sequence ID" value="KUG20076.1"/>
    <property type="molecule type" value="Genomic_DNA"/>
</dbReference>
<evidence type="ECO:0000313" key="2">
    <source>
        <dbReference type="EMBL" id="KUG20076.1"/>
    </source>
</evidence>
<feature type="transmembrane region" description="Helical" evidence="1">
    <location>
        <begin position="46"/>
        <end position="63"/>
    </location>
</feature>
<keyword evidence="1" id="KW-1133">Transmembrane helix</keyword>
<evidence type="ECO:0000256" key="1">
    <source>
        <dbReference type="SAM" id="Phobius"/>
    </source>
</evidence>
<keyword evidence="1" id="KW-0472">Membrane</keyword>
<accession>A0A0W8FGQ2</accession>
<reference evidence="2" key="1">
    <citation type="journal article" date="2015" name="Proc. Natl. Acad. Sci. U.S.A.">
        <title>Networks of energetic and metabolic interactions define dynamics in microbial communities.</title>
        <authorList>
            <person name="Embree M."/>
            <person name="Liu J.K."/>
            <person name="Al-Bassam M.M."/>
            <person name="Zengler K."/>
        </authorList>
    </citation>
    <scope>NUCLEOTIDE SEQUENCE</scope>
</reference>
<sequence length="122" mass="13988">MQTHPLPKTCGRQRPALHASACNNRIIYVAKTGINSWMDVLRLRTWAIFYLFSFVVLLVALFLTIQGALLWISLTLVIIVIGLNFFALFSEVKRHKERKAFLQKIYEADAGASYIDSSGRRW</sequence>
<organism evidence="2">
    <name type="scientific">hydrocarbon metagenome</name>
    <dbReference type="NCBI Taxonomy" id="938273"/>
    <lineage>
        <taxon>unclassified sequences</taxon>
        <taxon>metagenomes</taxon>
        <taxon>ecological metagenomes</taxon>
    </lineage>
</organism>
<proteinExistence type="predicted"/>